<reference evidence="3 4" key="1">
    <citation type="submission" date="2022-09" db="EMBL/GenBank/DDBJ databases">
        <authorList>
            <person name="Palmer J.M."/>
        </authorList>
    </citation>
    <scope>NUCLEOTIDE SEQUENCE [LARGE SCALE GENOMIC DNA]</scope>
    <source>
        <strain evidence="3 4">DSM 7382</strain>
    </source>
</reference>
<dbReference type="AlphaFoldDB" id="A0AAW0GKI7"/>
<evidence type="ECO:0000313" key="4">
    <source>
        <dbReference type="Proteomes" id="UP001385951"/>
    </source>
</evidence>
<organism evidence="3 4">
    <name type="scientific">Cerrena zonata</name>
    <dbReference type="NCBI Taxonomy" id="2478898"/>
    <lineage>
        <taxon>Eukaryota</taxon>
        <taxon>Fungi</taxon>
        <taxon>Dikarya</taxon>
        <taxon>Basidiomycota</taxon>
        <taxon>Agaricomycotina</taxon>
        <taxon>Agaricomycetes</taxon>
        <taxon>Polyporales</taxon>
        <taxon>Cerrenaceae</taxon>
        <taxon>Cerrena</taxon>
    </lineage>
</organism>
<evidence type="ECO:0000313" key="3">
    <source>
        <dbReference type="EMBL" id="KAK7693863.1"/>
    </source>
</evidence>
<sequence length="307" mass="34004">MSTPELNVGDDHPLHLELQSLRGAVARYQHEAHATSVKLQRHSLDTSHALERTHALETENAKLREELETLRANPDSTPHPGALQVPELTLALRKLSDKLTATEDTLFARTAELLHTREALSQAHHDSSAARDLVIEARAHEEAAKERERQMALRAKAAEEERKMTDFVVQEYADLVRTLQGQGRHSRNPSASSQNGAADEAPTPPTPAESLAEGKTGLQRLLSEFNGESEKLTSDLHRLQGEVDLLAATLEVERKSSDELRSQLADALVQLDKYKADDTTAAKMVSRYMSVPLTVISRYSIKRPSPL</sequence>
<comment type="caution">
    <text evidence="3">The sequence shown here is derived from an EMBL/GenBank/DDBJ whole genome shotgun (WGS) entry which is preliminary data.</text>
</comment>
<gene>
    <name evidence="3" type="ORF">QCA50_003436</name>
</gene>
<dbReference type="Proteomes" id="UP001385951">
    <property type="component" value="Unassembled WGS sequence"/>
</dbReference>
<keyword evidence="1" id="KW-0175">Coiled coil</keyword>
<feature type="region of interest" description="Disordered" evidence="2">
    <location>
        <begin position="179"/>
        <end position="211"/>
    </location>
</feature>
<proteinExistence type="predicted"/>
<keyword evidence="4" id="KW-1185">Reference proteome</keyword>
<evidence type="ECO:0000256" key="2">
    <source>
        <dbReference type="SAM" id="MobiDB-lite"/>
    </source>
</evidence>
<name>A0AAW0GKI7_9APHY</name>
<feature type="coiled-coil region" evidence="1">
    <location>
        <begin position="222"/>
        <end position="277"/>
    </location>
</feature>
<evidence type="ECO:0000256" key="1">
    <source>
        <dbReference type="SAM" id="Coils"/>
    </source>
</evidence>
<dbReference type="EMBL" id="JASBNA010000003">
    <property type="protein sequence ID" value="KAK7693863.1"/>
    <property type="molecule type" value="Genomic_DNA"/>
</dbReference>
<protein>
    <submittedName>
        <fullName evidence="3">Uncharacterized protein</fullName>
    </submittedName>
</protein>
<accession>A0AAW0GKI7</accession>
<feature type="compositionally biased region" description="Polar residues" evidence="2">
    <location>
        <begin position="179"/>
        <end position="196"/>
    </location>
</feature>
<feature type="coiled-coil region" evidence="1">
    <location>
        <begin position="130"/>
        <end position="163"/>
    </location>
</feature>